<proteinExistence type="predicted"/>
<dbReference type="Pfam" id="PF03610">
    <property type="entry name" value="EIIA-man"/>
    <property type="match status" value="1"/>
</dbReference>
<evidence type="ECO:0000313" key="1">
    <source>
        <dbReference type="EMBL" id="HJE49619.1"/>
    </source>
</evidence>
<dbReference type="PROSITE" id="PS51096">
    <property type="entry name" value="PTS_EIIA_TYPE_4"/>
    <property type="match status" value="1"/>
</dbReference>
<keyword evidence="1" id="KW-0762">Sugar transport</keyword>
<keyword evidence="1" id="KW-0813">Transport</keyword>
<name>A0A6B9HWK9_LACJH</name>
<gene>
    <name evidence="1" type="ORF">K8V69_05510</name>
</gene>
<dbReference type="PANTHER" id="PTHR33799:SF1">
    <property type="entry name" value="PTS SYSTEM MANNOSE-SPECIFIC EIIAB COMPONENT-RELATED"/>
    <property type="match status" value="1"/>
</dbReference>
<protein>
    <submittedName>
        <fullName evidence="1">PTS sugar transporter subunit IIA</fullName>
    </submittedName>
</protein>
<organism evidence="1 2">
    <name type="scientific">Lactobacillus johnsonii</name>
    <dbReference type="NCBI Taxonomy" id="33959"/>
    <lineage>
        <taxon>Bacteria</taxon>
        <taxon>Bacillati</taxon>
        <taxon>Bacillota</taxon>
        <taxon>Bacilli</taxon>
        <taxon>Lactobacillales</taxon>
        <taxon>Lactobacillaceae</taxon>
        <taxon>Lactobacillus</taxon>
    </lineage>
</organism>
<dbReference type="EMBL" id="DYYQ01000034">
    <property type="protein sequence ID" value="HJE49619.1"/>
    <property type="molecule type" value="Genomic_DNA"/>
</dbReference>
<evidence type="ECO:0000313" key="2">
    <source>
        <dbReference type="Proteomes" id="UP000732527"/>
    </source>
</evidence>
<dbReference type="PANTHER" id="PTHR33799">
    <property type="entry name" value="PTS PERMEASE-RELATED-RELATED"/>
    <property type="match status" value="1"/>
</dbReference>
<accession>A0A6B9HWK9</accession>
<dbReference type="InterPro" id="IPR036662">
    <property type="entry name" value="PTS_EIIA_man-typ_sf"/>
</dbReference>
<dbReference type="AlphaFoldDB" id="A0A6B9HWK9"/>
<dbReference type="GO" id="GO:0009401">
    <property type="term" value="P:phosphoenolpyruvate-dependent sugar phosphotransferase system"/>
    <property type="evidence" value="ECO:0007669"/>
    <property type="project" value="InterPro"/>
</dbReference>
<dbReference type="InterPro" id="IPR004701">
    <property type="entry name" value="PTS_EIIA_man-typ"/>
</dbReference>
<sequence length="147" mass="16251">MKNLILVSHGKFAEGLKTSLDMFAGDAIKRVHTLCLYNGESADDFKKKVNDFFEKHNFSSEDEFVILADIIGGSPLTTFLSVFSERGLMNRGVVLGGMNFTMALTATVSLDTMSKEDIAKNALDEARQALKQYEITPEDSTDDDDDI</sequence>
<dbReference type="Gene3D" id="3.40.50.510">
    <property type="entry name" value="Phosphotransferase system, mannose-type IIA component"/>
    <property type="match status" value="1"/>
</dbReference>
<dbReference type="GO" id="GO:0016020">
    <property type="term" value="C:membrane"/>
    <property type="evidence" value="ECO:0007669"/>
    <property type="project" value="InterPro"/>
</dbReference>
<dbReference type="Proteomes" id="UP000732527">
    <property type="component" value="Unassembled WGS sequence"/>
</dbReference>
<reference evidence="1" key="1">
    <citation type="journal article" date="2021" name="PeerJ">
        <title>Extensive microbial diversity within the chicken gut microbiome revealed by metagenomics and culture.</title>
        <authorList>
            <person name="Gilroy R."/>
            <person name="Ravi A."/>
            <person name="Getino M."/>
            <person name="Pursley I."/>
            <person name="Horton D.L."/>
            <person name="Alikhan N.F."/>
            <person name="Baker D."/>
            <person name="Gharbi K."/>
            <person name="Hall N."/>
            <person name="Watson M."/>
            <person name="Adriaenssens E.M."/>
            <person name="Foster-Nyarko E."/>
            <person name="Jarju S."/>
            <person name="Secka A."/>
            <person name="Antonio M."/>
            <person name="Oren A."/>
            <person name="Chaudhuri R.R."/>
            <person name="La Ragione R."/>
            <person name="Hildebrand F."/>
            <person name="Pallen M.J."/>
        </authorList>
    </citation>
    <scope>NUCLEOTIDE SEQUENCE</scope>
    <source>
        <strain evidence="1">CHK192-2623</strain>
    </source>
</reference>
<dbReference type="InterPro" id="IPR051471">
    <property type="entry name" value="Bacterial_PTS_sugar_comp"/>
</dbReference>
<comment type="caution">
    <text evidence="1">The sequence shown here is derived from an EMBL/GenBank/DDBJ whole genome shotgun (WGS) entry which is preliminary data.</text>
</comment>
<dbReference type="RefSeq" id="WP_087283827.1">
    <property type="nucleotide sequence ID" value="NZ_CP039261.1"/>
</dbReference>
<reference evidence="1" key="2">
    <citation type="submission" date="2021-09" db="EMBL/GenBank/DDBJ databases">
        <authorList>
            <person name="Gilroy R."/>
        </authorList>
    </citation>
    <scope>NUCLEOTIDE SEQUENCE</scope>
    <source>
        <strain evidence="1">CHK192-2623</strain>
    </source>
</reference>
<dbReference type="SUPFAM" id="SSF53062">
    <property type="entry name" value="PTS system fructose IIA component-like"/>
    <property type="match status" value="1"/>
</dbReference>